<organism evidence="2 3">
    <name type="scientific">Xylaria bambusicola</name>
    <dbReference type="NCBI Taxonomy" id="326684"/>
    <lineage>
        <taxon>Eukaryota</taxon>
        <taxon>Fungi</taxon>
        <taxon>Dikarya</taxon>
        <taxon>Ascomycota</taxon>
        <taxon>Pezizomycotina</taxon>
        <taxon>Sordariomycetes</taxon>
        <taxon>Xylariomycetidae</taxon>
        <taxon>Xylariales</taxon>
        <taxon>Xylariaceae</taxon>
        <taxon>Xylaria</taxon>
    </lineage>
</organism>
<protein>
    <submittedName>
        <fullName evidence="2">Uncharacterized protein</fullName>
    </submittedName>
</protein>
<dbReference type="AlphaFoldDB" id="A0AAN7UEC4"/>
<feature type="transmembrane region" description="Helical" evidence="1">
    <location>
        <begin position="62"/>
        <end position="85"/>
    </location>
</feature>
<keyword evidence="3" id="KW-1185">Reference proteome</keyword>
<sequence>MSDPEQAVSLLRRLVDSFILQGPSIAAFAFIICQIVEINGLLWETTAKSIAKLIWLHITTDFALSLLFAQIILVFFISCIYRVAINIFRWIEIGKRYIPGVKARQSSSGA</sequence>
<reference evidence="2 3" key="1">
    <citation type="submission" date="2023-10" db="EMBL/GenBank/DDBJ databases">
        <title>Draft genome sequence of Xylaria bambusicola isolate GMP-LS, the root and basal stem rot pathogen of sugarcane in Indonesia.</title>
        <authorList>
            <person name="Selvaraj P."/>
            <person name="Muralishankar V."/>
            <person name="Muruganantham S."/>
            <person name="Sp S."/>
            <person name="Haryani S."/>
            <person name="Lau K.J.X."/>
            <person name="Naqvi N.I."/>
        </authorList>
    </citation>
    <scope>NUCLEOTIDE SEQUENCE [LARGE SCALE GENOMIC DNA]</scope>
    <source>
        <strain evidence="2">GMP-LS</strain>
    </source>
</reference>
<evidence type="ECO:0000313" key="3">
    <source>
        <dbReference type="Proteomes" id="UP001305414"/>
    </source>
</evidence>
<dbReference type="Proteomes" id="UP001305414">
    <property type="component" value="Unassembled WGS sequence"/>
</dbReference>
<feature type="transmembrane region" description="Helical" evidence="1">
    <location>
        <begin position="18"/>
        <end position="42"/>
    </location>
</feature>
<comment type="caution">
    <text evidence="2">The sequence shown here is derived from an EMBL/GenBank/DDBJ whole genome shotgun (WGS) entry which is preliminary data.</text>
</comment>
<accession>A0AAN7UEC4</accession>
<gene>
    <name evidence="2" type="ORF">RRF57_002298</name>
</gene>
<dbReference type="EMBL" id="JAWHQM010000003">
    <property type="protein sequence ID" value="KAK5626583.1"/>
    <property type="molecule type" value="Genomic_DNA"/>
</dbReference>
<keyword evidence="1" id="KW-0472">Membrane</keyword>
<keyword evidence="1" id="KW-0812">Transmembrane</keyword>
<evidence type="ECO:0000313" key="2">
    <source>
        <dbReference type="EMBL" id="KAK5626583.1"/>
    </source>
</evidence>
<name>A0AAN7UEC4_9PEZI</name>
<keyword evidence="1" id="KW-1133">Transmembrane helix</keyword>
<evidence type="ECO:0000256" key="1">
    <source>
        <dbReference type="SAM" id="Phobius"/>
    </source>
</evidence>
<proteinExistence type="predicted"/>